<dbReference type="GO" id="GO:0000978">
    <property type="term" value="F:RNA polymerase II cis-regulatory region sequence-specific DNA binding"/>
    <property type="evidence" value="ECO:0007669"/>
    <property type="project" value="TreeGrafter"/>
</dbReference>
<keyword evidence="3 5" id="KW-0863">Zinc-finger</keyword>
<gene>
    <name evidence="7" type="ORF">DEBURN_LOCUS3714</name>
</gene>
<feature type="domain" description="C2H2-type" evidence="6">
    <location>
        <begin position="79"/>
        <end position="108"/>
    </location>
</feature>
<feature type="domain" description="C2H2-type" evidence="6">
    <location>
        <begin position="109"/>
        <end position="134"/>
    </location>
</feature>
<evidence type="ECO:0000313" key="7">
    <source>
        <dbReference type="EMBL" id="CAG8481980.1"/>
    </source>
</evidence>
<proteinExistence type="predicted"/>
<feature type="domain" description="C2H2-type" evidence="6">
    <location>
        <begin position="49"/>
        <end position="78"/>
    </location>
</feature>
<comment type="caution">
    <text evidence="7">The sequence shown here is derived from an EMBL/GenBank/DDBJ whole genome shotgun (WGS) entry which is preliminary data.</text>
</comment>
<accession>A0A9N8WCK5</accession>
<dbReference type="Gene3D" id="3.30.160.60">
    <property type="entry name" value="Classic Zinc Finger"/>
    <property type="match status" value="4"/>
</dbReference>
<dbReference type="PROSITE" id="PS00028">
    <property type="entry name" value="ZINC_FINGER_C2H2_1"/>
    <property type="match status" value="4"/>
</dbReference>
<evidence type="ECO:0000256" key="5">
    <source>
        <dbReference type="PROSITE-ProRule" id="PRU00042"/>
    </source>
</evidence>
<keyword evidence="8" id="KW-1185">Reference proteome</keyword>
<dbReference type="GO" id="GO:0005667">
    <property type="term" value="C:transcription regulator complex"/>
    <property type="evidence" value="ECO:0007669"/>
    <property type="project" value="TreeGrafter"/>
</dbReference>
<evidence type="ECO:0000256" key="1">
    <source>
        <dbReference type="ARBA" id="ARBA00022723"/>
    </source>
</evidence>
<evidence type="ECO:0000256" key="3">
    <source>
        <dbReference type="ARBA" id="ARBA00022771"/>
    </source>
</evidence>
<dbReference type="AlphaFoldDB" id="A0A9N8WCK5"/>
<evidence type="ECO:0000256" key="4">
    <source>
        <dbReference type="ARBA" id="ARBA00022833"/>
    </source>
</evidence>
<dbReference type="FunFam" id="3.30.160.60:FF:000125">
    <property type="entry name" value="Putative zinc finger protein 143"/>
    <property type="match status" value="2"/>
</dbReference>
<evidence type="ECO:0000256" key="2">
    <source>
        <dbReference type="ARBA" id="ARBA00022737"/>
    </source>
</evidence>
<dbReference type="Proteomes" id="UP000789706">
    <property type="component" value="Unassembled WGS sequence"/>
</dbReference>
<dbReference type="OrthoDB" id="654211at2759"/>
<dbReference type="GO" id="GO:0000981">
    <property type="term" value="F:DNA-binding transcription factor activity, RNA polymerase II-specific"/>
    <property type="evidence" value="ECO:0007669"/>
    <property type="project" value="TreeGrafter"/>
</dbReference>
<organism evidence="7 8">
    <name type="scientific">Diversispora eburnea</name>
    <dbReference type="NCBI Taxonomy" id="1213867"/>
    <lineage>
        <taxon>Eukaryota</taxon>
        <taxon>Fungi</taxon>
        <taxon>Fungi incertae sedis</taxon>
        <taxon>Mucoromycota</taxon>
        <taxon>Glomeromycotina</taxon>
        <taxon>Glomeromycetes</taxon>
        <taxon>Diversisporales</taxon>
        <taxon>Diversisporaceae</taxon>
        <taxon>Diversispora</taxon>
    </lineage>
</organism>
<dbReference type="GO" id="GO:0000785">
    <property type="term" value="C:chromatin"/>
    <property type="evidence" value="ECO:0007669"/>
    <property type="project" value="TreeGrafter"/>
</dbReference>
<feature type="domain" description="C2H2-type" evidence="6">
    <location>
        <begin position="19"/>
        <end position="48"/>
    </location>
</feature>
<dbReference type="PANTHER" id="PTHR14003:SF22">
    <property type="entry name" value="FINGER DOMAIN PROTEIN, PUTATIVE (AFU_ORTHOLOGUE AFUA_4G11480)-RELATED"/>
    <property type="match status" value="1"/>
</dbReference>
<sequence length="282" mass="32227">MDVLELVTVENSKSESRPFCCTWENCNKAFARRSDLSRHDRIHTKIRSFICSEPGCGKGFIQRSALTVHIRTHTGERPHRCMYPDCNKAFSDSSSLARHRRIHAGKFPYKCLYEGCGRSYARKTNLTKHHRQCHMLSAKNQKALGSSLYSQEYKEYNKEYNCMAPGINNRILNHYYPETTSLPFPSKKSYQNYQKLTPQSCSVPQQSNIYNILSSPVSPTFTSSTVSCASSALPTPISSPTSSTSNIFSQYYPQTEQKSRESCSDYFCTQVSHDISRKNYHD</sequence>
<dbReference type="InterPro" id="IPR036236">
    <property type="entry name" value="Znf_C2H2_sf"/>
</dbReference>
<dbReference type="GO" id="GO:0031519">
    <property type="term" value="C:PcG protein complex"/>
    <property type="evidence" value="ECO:0007669"/>
    <property type="project" value="TreeGrafter"/>
</dbReference>
<keyword evidence="2" id="KW-0677">Repeat</keyword>
<reference evidence="7" key="1">
    <citation type="submission" date="2021-06" db="EMBL/GenBank/DDBJ databases">
        <authorList>
            <person name="Kallberg Y."/>
            <person name="Tangrot J."/>
            <person name="Rosling A."/>
        </authorList>
    </citation>
    <scope>NUCLEOTIDE SEQUENCE</scope>
    <source>
        <strain evidence="7">AZ414A</strain>
    </source>
</reference>
<dbReference type="Pfam" id="PF00096">
    <property type="entry name" value="zf-C2H2"/>
    <property type="match status" value="3"/>
</dbReference>
<evidence type="ECO:0000313" key="8">
    <source>
        <dbReference type="Proteomes" id="UP000789706"/>
    </source>
</evidence>
<dbReference type="EMBL" id="CAJVPK010000244">
    <property type="protein sequence ID" value="CAG8481980.1"/>
    <property type="molecule type" value="Genomic_DNA"/>
</dbReference>
<dbReference type="InterPro" id="IPR013087">
    <property type="entry name" value="Znf_C2H2_type"/>
</dbReference>
<dbReference type="PROSITE" id="PS50157">
    <property type="entry name" value="ZINC_FINGER_C2H2_2"/>
    <property type="match status" value="4"/>
</dbReference>
<name>A0A9N8WCK5_9GLOM</name>
<dbReference type="PANTHER" id="PTHR14003">
    <property type="entry name" value="TRANSCRIPTIONAL REPRESSOR PROTEIN YY"/>
    <property type="match status" value="1"/>
</dbReference>
<keyword evidence="4" id="KW-0862">Zinc</keyword>
<dbReference type="SMART" id="SM00355">
    <property type="entry name" value="ZnF_C2H2"/>
    <property type="match status" value="4"/>
</dbReference>
<dbReference type="SUPFAM" id="SSF57667">
    <property type="entry name" value="beta-beta-alpha zinc fingers"/>
    <property type="match status" value="3"/>
</dbReference>
<dbReference type="GO" id="GO:0008270">
    <property type="term" value="F:zinc ion binding"/>
    <property type="evidence" value="ECO:0007669"/>
    <property type="project" value="UniProtKB-KW"/>
</dbReference>
<dbReference type="FunFam" id="3.30.160.60:FF:002343">
    <property type="entry name" value="Zinc finger protein 33A"/>
    <property type="match status" value="1"/>
</dbReference>
<evidence type="ECO:0000259" key="6">
    <source>
        <dbReference type="PROSITE" id="PS50157"/>
    </source>
</evidence>
<keyword evidence="1" id="KW-0479">Metal-binding</keyword>
<protein>
    <submittedName>
        <fullName evidence="7">1750_t:CDS:1</fullName>
    </submittedName>
</protein>